<evidence type="ECO:0000256" key="2">
    <source>
        <dbReference type="ARBA" id="ARBA00022475"/>
    </source>
</evidence>
<feature type="binding site" evidence="8">
    <location>
        <position position="340"/>
    </location>
    <ligand>
        <name>Mn(2+)</name>
        <dbReference type="ChEBI" id="CHEBI:29035"/>
    </ligand>
</feature>
<feature type="binding site" evidence="8">
    <location>
        <position position="508"/>
    </location>
    <ligand>
        <name>Mn(2+)</name>
        <dbReference type="ChEBI" id="CHEBI:29035"/>
    </ligand>
</feature>
<keyword evidence="7" id="KW-0464">Manganese</keyword>
<feature type="active site" evidence="6">
    <location>
        <position position="340"/>
    </location>
</feature>
<dbReference type="Gene3D" id="3.30.1120.80">
    <property type="match status" value="1"/>
</dbReference>
<dbReference type="PANTHER" id="PTHR47371:SF3">
    <property type="entry name" value="PHOSPHOGLYCEROL TRANSFERASE I"/>
    <property type="match status" value="1"/>
</dbReference>
<keyword evidence="12" id="KW-1185">Reference proteome</keyword>
<evidence type="ECO:0000259" key="10">
    <source>
        <dbReference type="Pfam" id="PF00884"/>
    </source>
</evidence>
<gene>
    <name evidence="11" type="ORF">Cop2CBH44_04740</name>
</gene>
<dbReference type="GO" id="GO:0046872">
    <property type="term" value="F:metal ion binding"/>
    <property type="evidence" value="ECO:0007669"/>
    <property type="project" value="UniProtKB-KW"/>
</dbReference>
<dbReference type="InterPro" id="IPR050448">
    <property type="entry name" value="OpgB/LTA_synthase_biosynth"/>
</dbReference>
<dbReference type="GO" id="GO:0005886">
    <property type="term" value="C:plasma membrane"/>
    <property type="evidence" value="ECO:0007669"/>
    <property type="project" value="UniProtKB-SubCell"/>
</dbReference>
<name>A0A7G1HUC2_9BACT</name>
<dbReference type="PANTHER" id="PTHR47371">
    <property type="entry name" value="LIPOTEICHOIC ACID SYNTHASE"/>
    <property type="match status" value="1"/>
</dbReference>
<dbReference type="KEGG" id="copr:Cop2CBH44_04740"/>
<feature type="binding site" evidence="8">
    <location>
        <position position="300"/>
    </location>
    <ligand>
        <name>Mn(2+)</name>
        <dbReference type="ChEBI" id="CHEBI:29035"/>
    </ligand>
</feature>
<keyword evidence="4 9" id="KW-1133">Transmembrane helix</keyword>
<feature type="transmembrane region" description="Helical" evidence="9">
    <location>
        <begin position="91"/>
        <end position="112"/>
    </location>
</feature>
<evidence type="ECO:0000256" key="8">
    <source>
        <dbReference type="PIRSR" id="PIRSR005091-3"/>
    </source>
</evidence>
<dbReference type="InterPro" id="IPR017850">
    <property type="entry name" value="Alkaline_phosphatase_core_sf"/>
</dbReference>
<evidence type="ECO:0000256" key="6">
    <source>
        <dbReference type="PIRSR" id="PIRSR005091-1"/>
    </source>
</evidence>
<evidence type="ECO:0000256" key="5">
    <source>
        <dbReference type="ARBA" id="ARBA00023136"/>
    </source>
</evidence>
<evidence type="ECO:0000313" key="11">
    <source>
        <dbReference type="EMBL" id="BCI62121.1"/>
    </source>
</evidence>
<protein>
    <submittedName>
        <fullName evidence="11">Sulfatase</fullName>
    </submittedName>
</protein>
<dbReference type="Gene3D" id="3.40.720.10">
    <property type="entry name" value="Alkaline Phosphatase, subunit A"/>
    <property type="match status" value="1"/>
</dbReference>
<evidence type="ECO:0000256" key="9">
    <source>
        <dbReference type="SAM" id="Phobius"/>
    </source>
</evidence>
<organism evidence="11 12">
    <name type="scientific">Coprobacter secundus subsp. similis</name>
    <dbReference type="NCBI Taxonomy" id="2751153"/>
    <lineage>
        <taxon>Bacteria</taxon>
        <taxon>Pseudomonadati</taxon>
        <taxon>Bacteroidota</taxon>
        <taxon>Bacteroidia</taxon>
        <taxon>Bacteroidales</taxon>
        <taxon>Barnesiellaceae</taxon>
        <taxon>Coprobacter</taxon>
    </lineage>
</organism>
<dbReference type="InterPro" id="IPR000917">
    <property type="entry name" value="Sulfatase_N"/>
</dbReference>
<keyword evidence="3 9" id="KW-0812">Transmembrane</keyword>
<evidence type="ECO:0000256" key="3">
    <source>
        <dbReference type="ARBA" id="ARBA00022692"/>
    </source>
</evidence>
<sequence length="658" mass="74608">MKSYLQSLRYLISIHILGLFFFSLFRLVLLVQGFGYIDETSRKFGIIAEAFLRGVWMDNVVACYILLLPLAICSLSAVFNCYNRNIYRGVNIFFCIFYGVAFTISAADIPYFDYFFKHINASIFNWFGYVGTTTGMMFGEASYLLAMAFLILMIALFCFLSKRILKLTVRDFSISHRRNTGIKTKSVIFVCSALLIGACMFGIRGRTGYNPIRVSAAYYCNNTFLNQLGISPSFNLLRSSLEASKSENKGLELMDENAALSLVRKELGITDSIPEISPIARKVVAGKSPERRNVILVFMESMSAKLLSRYGNTENLTPTLDSLARQSLSFDRFYSAGTHTNHAIHSVLYSYPALMKRNSMKGAVIPFYAGLPTILQDNGYETLFFMTHESQYDNMNGFLRTNGFKQIYAQENYPREKVVNSFGVQDDFLYEYALDIFNQESKTGKPFFGVLLSISNHPPYVIPKDFKSHSQTDEMRIVEFADHAIGEFMKKASSEPWFKNTIFVFVGDHGKKVGELKSDMPLSYNHVPCLFYSPGFITPQANDELGGQIDIAPTLLGMLNIDYTNNSFGIDLMREKRPYIFFTSDDAIGCINKNFFYINQPDNGQEWLLQVENSEEAGPSVQPALQDSMKNYAFSMLQAAQYLMKHELTGKYKGYIPE</sequence>
<feature type="transmembrane region" description="Helical" evidence="9">
    <location>
        <begin position="186"/>
        <end position="203"/>
    </location>
</feature>
<keyword evidence="2" id="KW-1003">Cell membrane</keyword>
<evidence type="ECO:0000256" key="1">
    <source>
        <dbReference type="ARBA" id="ARBA00004651"/>
    </source>
</evidence>
<evidence type="ECO:0000313" key="12">
    <source>
        <dbReference type="Proteomes" id="UP000594042"/>
    </source>
</evidence>
<dbReference type="RefSeq" id="WP_200755495.1">
    <property type="nucleotide sequence ID" value="NZ_AP023322.1"/>
</dbReference>
<accession>A0A7G1HUC2</accession>
<proteinExistence type="predicted"/>
<reference evidence="12" key="1">
    <citation type="submission" date="2020-07" db="EMBL/GenBank/DDBJ databases">
        <title>Complete genome sequencing of Coprobacter sp. strain 2CBH44.</title>
        <authorList>
            <person name="Sakamoto M."/>
            <person name="Murakami T."/>
            <person name="Mori H."/>
        </authorList>
    </citation>
    <scope>NUCLEOTIDE SEQUENCE [LARGE SCALE GENOMIC DNA]</scope>
    <source>
        <strain evidence="12">2CBH44</strain>
    </source>
</reference>
<keyword evidence="5 9" id="KW-0472">Membrane</keyword>
<evidence type="ECO:0000256" key="4">
    <source>
        <dbReference type="ARBA" id="ARBA00022989"/>
    </source>
</evidence>
<keyword evidence="7" id="KW-0479">Metal-binding</keyword>
<feature type="binding site" evidence="8">
    <location>
        <position position="509"/>
    </location>
    <ligand>
        <name>Mn(2+)</name>
        <dbReference type="ChEBI" id="CHEBI:29035"/>
    </ligand>
</feature>
<dbReference type="PIRSF" id="PIRSF005091">
    <property type="entry name" value="Mmb_sulf_HI1246"/>
    <property type="match status" value="1"/>
</dbReference>
<feature type="transmembrane region" description="Helical" evidence="9">
    <location>
        <begin position="56"/>
        <end position="79"/>
    </location>
</feature>
<feature type="domain" description="Sulfatase N-terminal" evidence="10">
    <location>
        <begin position="292"/>
        <end position="561"/>
    </location>
</feature>
<feature type="transmembrane region" description="Helical" evidence="9">
    <location>
        <begin position="143"/>
        <end position="165"/>
    </location>
</feature>
<dbReference type="InterPro" id="IPR012160">
    <property type="entry name" value="LtaS-like"/>
</dbReference>
<evidence type="ECO:0000256" key="7">
    <source>
        <dbReference type="PIRSR" id="PIRSR005091-2"/>
    </source>
</evidence>
<dbReference type="SUPFAM" id="SSF53649">
    <property type="entry name" value="Alkaline phosphatase-like"/>
    <property type="match status" value="1"/>
</dbReference>
<feature type="transmembrane region" description="Helical" evidence="9">
    <location>
        <begin position="12"/>
        <end position="36"/>
    </location>
</feature>
<feature type="binding site" evidence="7">
    <location>
        <position position="457"/>
    </location>
    <ligand>
        <name>substrate</name>
    </ligand>
</feature>
<dbReference type="AlphaFoldDB" id="A0A7G1HUC2"/>
<dbReference type="Proteomes" id="UP000594042">
    <property type="component" value="Chromosome"/>
</dbReference>
<dbReference type="Pfam" id="PF00884">
    <property type="entry name" value="Sulfatase"/>
    <property type="match status" value="1"/>
</dbReference>
<comment type="subcellular location">
    <subcellularLocation>
        <location evidence="1">Cell membrane</location>
        <topology evidence="1">Multi-pass membrane protein</topology>
    </subcellularLocation>
</comment>
<dbReference type="EMBL" id="AP023322">
    <property type="protein sequence ID" value="BCI62121.1"/>
    <property type="molecule type" value="Genomic_DNA"/>
</dbReference>
<dbReference type="CDD" id="cd16015">
    <property type="entry name" value="LTA_synthase"/>
    <property type="match status" value="1"/>
</dbReference>